<accession>A0AAU7PGP1</accession>
<protein>
    <submittedName>
        <fullName evidence="1">Uncharacterized protein</fullName>
    </submittedName>
</protein>
<proteinExistence type="predicted"/>
<evidence type="ECO:0000313" key="1">
    <source>
        <dbReference type="EMBL" id="XBS49213.1"/>
    </source>
</evidence>
<dbReference type="EMBL" id="PP777464">
    <property type="protein sequence ID" value="XBS49213.1"/>
    <property type="molecule type" value="Genomic_DNA"/>
</dbReference>
<sequence>MSKDLSFSNAQKIAQNIIKLHKFFVTVKENIILPRCTLYAYKNYLSMNSNLLHTTDENFCGIRVLDDAPSGDFISYCFHTSDSFKYYHPRSNDDDEYDTFNVRSEEEFFQYSTLYNERIVFSSTIFTVLKDELNDANDRFYMDLNFVDEIIEYMEKNGL</sequence>
<organism evidence="1">
    <name type="scientific">Escherichia phage fEgEco12</name>
    <dbReference type="NCBI Taxonomy" id="3158837"/>
    <lineage>
        <taxon>Viruses</taxon>
        <taxon>Duplodnaviria</taxon>
        <taxon>Heunggongvirae</taxon>
        <taxon>Uroviricota</taxon>
        <taxon>Caudoviricetes</taxon>
    </lineage>
</organism>
<reference evidence="1" key="1">
    <citation type="submission" date="2024-05" db="EMBL/GenBank/DDBJ databases">
        <authorList>
            <person name="Badawy S."/>
            <person name="Skurnik M."/>
        </authorList>
    </citation>
    <scope>NUCLEOTIDE SEQUENCE</scope>
</reference>
<name>A0AAU7PGP1_9CAUD</name>